<evidence type="ECO:0000256" key="1">
    <source>
        <dbReference type="SAM" id="MobiDB-lite"/>
    </source>
</evidence>
<keyword evidence="4" id="KW-1185">Reference proteome</keyword>
<dbReference type="HOGENOM" id="CLU_2861175_0_0_0"/>
<reference evidence="3 4" key="1">
    <citation type="journal article" date="2014" name="PLoS ONE">
        <title>The first complete genome sequence of the class fimbriimonadia in the phylum armatimonadetes.</title>
        <authorList>
            <person name="Hu Z.Y."/>
            <person name="Wang Y.Z."/>
            <person name="Im W.T."/>
            <person name="Wang S.Y."/>
            <person name="Zhao G.P."/>
            <person name="Zheng H.J."/>
            <person name="Quan Z.X."/>
        </authorList>
    </citation>
    <scope>NUCLEOTIDE SEQUENCE [LARGE SCALE GENOMIC DNA]</scope>
    <source>
        <strain evidence="3">Gsoil 348</strain>
    </source>
</reference>
<organism evidence="3 4">
    <name type="scientific">Fimbriimonas ginsengisoli Gsoil 348</name>
    <dbReference type="NCBI Taxonomy" id="661478"/>
    <lineage>
        <taxon>Bacteria</taxon>
        <taxon>Bacillati</taxon>
        <taxon>Armatimonadota</taxon>
        <taxon>Fimbriimonadia</taxon>
        <taxon>Fimbriimonadales</taxon>
        <taxon>Fimbriimonadaceae</taxon>
        <taxon>Fimbriimonas</taxon>
    </lineage>
</organism>
<accession>A0A068NS19</accession>
<dbReference type="AlphaFoldDB" id="A0A068NS19"/>
<evidence type="ECO:0000313" key="3">
    <source>
        <dbReference type="EMBL" id="AIE86241.1"/>
    </source>
</evidence>
<dbReference type="RefSeq" id="WP_025225224.1">
    <property type="nucleotide sequence ID" value="NZ_CP007139.1"/>
</dbReference>
<evidence type="ECO:0008006" key="5">
    <source>
        <dbReference type="Google" id="ProtNLM"/>
    </source>
</evidence>
<feature type="compositionally biased region" description="Basic and acidic residues" evidence="1">
    <location>
        <begin position="48"/>
        <end position="64"/>
    </location>
</feature>
<proteinExistence type="predicted"/>
<sequence length="64" mass="6879">MRKRPVRLLADLGLVAAAISVAAAHGCGPKDVAEETKPSQVTQNIPKEQADRIAADFKGWKPKK</sequence>
<feature type="region of interest" description="Disordered" evidence="1">
    <location>
        <begin position="30"/>
        <end position="64"/>
    </location>
</feature>
<dbReference type="EMBL" id="CP007139">
    <property type="protein sequence ID" value="AIE86241.1"/>
    <property type="molecule type" value="Genomic_DNA"/>
</dbReference>
<gene>
    <name evidence="3" type="ORF">OP10G_2873</name>
</gene>
<keyword evidence="2" id="KW-0732">Signal</keyword>
<dbReference type="Proteomes" id="UP000027982">
    <property type="component" value="Chromosome"/>
</dbReference>
<evidence type="ECO:0000313" key="4">
    <source>
        <dbReference type="Proteomes" id="UP000027982"/>
    </source>
</evidence>
<feature type="signal peptide" evidence="2">
    <location>
        <begin position="1"/>
        <end position="23"/>
    </location>
</feature>
<dbReference type="KEGG" id="fgi:OP10G_2873"/>
<dbReference type="STRING" id="661478.OP10G_2873"/>
<evidence type="ECO:0000256" key="2">
    <source>
        <dbReference type="SAM" id="SignalP"/>
    </source>
</evidence>
<name>A0A068NS19_FIMGI</name>
<feature type="chain" id="PRO_5001654213" description="Secreted protein" evidence="2">
    <location>
        <begin position="24"/>
        <end position="64"/>
    </location>
</feature>
<protein>
    <recommendedName>
        <fullName evidence="5">Secreted protein</fullName>
    </recommendedName>
</protein>